<evidence type="ECO:0000313" key="2">
    <source>
        <dbReference type="Proteomes" id="UP000637819"/>
    </source>
</evidence>
<gene>
    <name evidence="1" type="ORF">JMJ58_19595</name>
</gene>
<dbReference type="KEGG" id="hsal:JMJ58_19595"/>
<reference evidence="1 2" key="1">
    <citation type="submission" date="2021-01" db="EMBL/GenBank/DDBJ databases">
        <title>Genome Sequence and Methylation Pattern of Haloterrigena salifodinae BOL5-1, An Extremely Halophilic Archaeon from a Bolivian Salt Mine.</title>
        <authorList>
            <person name="DasSarma P."/>
            <person name="Anton B.P."/>
            <person name="DasSarma S.L."/>
            <person name="von Ehrenheim H.A.L."/>
            <person name="Martinez F.L."/>
            <person name="Guzman D."/>
            <person name="Roberts R.J."/>
            <person name="DasSarma S."/>
        </authorList>
    </citation>
    <scope>NUCLEOTIDE SEQUENCE [LARGE SCALE GENOMIC DNA]</scope>
    <source>
        <strain evidence="1 2">BOL5-1</strain>
    </source>
</reference>
<dbReference type="AlphaFoldDB" id="A0A8T8E0U5"/>
<name>A0A8T8E0U5_9EURY</name>
<evidence type="ECO:0000313" key="1">
    <source>
        <dbReference type="EMBL" id="QRV15086.1"/>
    </source>
</evidence>
<dbReference type="GeneID" id="62877377"/>
<keyword evidence="2" id="KW-1185">Reference proteome</keyword>
<protein>
    <submittedName>
        <fullName evidence="1">Uncharacterized protein</fullName>
    </submittedName>
</protein>
<proteinExistence type="predicted"/>
<organism evidence="1 2">
    <name type="scientific">Haloterrigena salifodinae</name>
    <dbReference type="NCBI Taxonomy" id="2675099"/>
    <lineage>
        <taxon>Archaea</taxon>
        <taxon>Methanobacteriati</taxon>
        <taxon>Methanobacteriota</taxon>
        <taxon>Stenosarchaea group</taxon>
        <taxon>Halobacteria</taxon>
        <taxon>Halobacteriales</taxon>
        <taxon>Natrialbaceae</taxon>
        <taxon>Haloterrigena</taxon>
    </lineage>
</organism>
<dbReference type="EMBL" id="CP069188">
    <property type="protein sequence ID" value="QRV15086.1"/>
    <property type="molecule type" value="Genomic_DNA"/>
</dbReference>
<dbReference type="RefSeq" id="WP_204747702.1">
    <property type="nucleotide sequence ID" value="NZ_CP069188.1"/>
</dbReference>
<sequence>MTEVYVVYRSIAYEDTDVLAVFDEPRPAKMFARGEADDDDRWGLPIEEWTTDDPDHFGSYQCGDATWVVRRFPVQ</sequence>
<dbReference type="Proteomes" id="UP000637819">
    <property type="component" value="Chromosome"/>
</dbReference>
<accession>A0A8T8E0U5</accession>